<evidence type="ECO:0000313" key="2">
    <source>
        <dbReference type="EMBL" id="SPK72659.1"/>
    </source>
</evidence>
<feature type="region of interest" description="Disordered" evidence="1">
    <location>
        <begin position="20"/>
        <end position="50"/>
    </location>
</feature>
<accession>A0A375IGI9</accession>
<name>A0A375IGI9_9BURK</name>
<dbReference type="AlphaFoldDB" id="A0A375IGI9"/>
<protein>
    <submittedName>
        <fullName evidence="2">Uncharacterized protein</fullName>
    </submittedName>
</protein>
<sequence>MANGWTPERRARQAEAIRRWKPWQKSTGPVTPKGKAESSQNALKHGMRSADMLARQREIARLLRGCRARLLMVPRG</sequence>
<dbReference type="Proteomes" id="UP000255505">
    <property type="component" value="Chromosome I"/>
</dbReference>
<gene>
    <name evidence="2" type="ORF">CT19425_80037</name>
</gene>
<dbReference type="EMBL" id="LT991976">
    <property type="protein sequence ID" value="SPK72659.1"/>
    <property type="molecule type" value="Genomic_DNA"/>
</dbReference>
<organism evidence="2 3">
    <name type="scientific">Cupriavidus taiwanensis</name>
    <dbReference type="NCBI Taxonomy" id="164546"/>
    <lineage>
        <taxon>Bacteria</taxon>
        <taxon>Pseudomonadati</taxon>
        <taxon>Pseudomonadota</taxon>
        <taxon>Betaproteobacteria</taxon>
        <taxon>Burkholderiales</taxon>
        <taxon>Burkholderiaceae</taxon>
        <taxon>Cupriavidus</taxon>
    </lineage>
</organism>
<proteinExistence type="predicted"/>
<evidence type="ECO:0000313" key="3">
    <source>
        <dbReference type="Proteomes" id="UP000255505"/>
    </source>
</evidence>
<reference evidence="2 3" key="1">
    <citation type="submission" date="2018-01" db="EMBL/GenBank/DDBJ databases">
        <authorList>
            <person name="Gaut B.S."/>
            <person name="Morton B.R."/>
            <person name="Clegg M.T."/>
            <person name="Duvall M.R."/>
        </authorList>
    </citation>
    <scope>NUCLEOTIDE SEQUENCE [LARGE SCALE GENOMIC DNA]</scope>
    <source>
        <strain evidence="2">Cupriavidus taiwanensis LMG 19425</strain>
    </source>
</reference>
<evidence type="ECO:0000256" key="1">
    <source>
        <dbReference type="SAM" id="MobiDB-lite"/>
    </source>
</evidence>